<name>A0A8J6AUQ6_9EUKA</name>
<dbReference type="EC" id="6.1.1.22" evidence="3"/>
<evidence type="ECO:0000256" key="1">
    <source>
        <dbReference type="ARBA" id="ARBA00004496"/>
    </source>
</evidence>
<dbReference type="Gene3D" id="3.30.930.10">
    <property type="entry name" value="Bira Bifunctional Protein, Domain 2"/>
    <property type="match status" value="1"/>
</dbReference>
<feature type="domain" description="Aminoacyl-transfer RNA synthetases class-II family profile" evidence="14">
    <location>
        <begin position="377"/>
        <end position="694"/>
    </location>
</feature>
<dbReference type="InterPro" id="IPR010987">
    <property type="entry name" value="Glutathione-S-Trfase_C-like"/>
</dbReference>
<dbReference type="InterPro" id="IPR004364">
    <property type="entry name" value="Aa-tRNA-synt_II"/>
</dbReference>
<dbReference type="GO" id="GO:0005524">
    <property type="term" value="F:ATP binding"/>
    <property type="evidence" value="ECO:0007669"/>
    <property type="project" value="UniProtKB-KW"/>
</dbReference>
<dbReference type="OrthoDB" id="1931232at2759"/>
<dbReference type="PROSITE" id="PS50862">
    <property type="entry name" value="AA_TRNA_LIGASE_II"/>
    <property type="match status" value="1"/>
</dbReference>
<evidence type="ECO:0000256" key="8">
    <source>
        <dbReference type="ARBA" id="ARBA00022917"/>
    </source>
</evidence>
<keyword evidence="9" id="KW-0030">Aminoacyl-tRNA synthetase</keyword>
<evidence type="ECO:0000313" key="16">
    <source>
        <dbReference type="Proteomes" id="UP000717585"/>
    </source>
</evidence>
<dbReference type="GO" id="GO:0004816">
    <property type="term" value="F:asparagine-tRNA ligase activity"/>
    <property type="evidence" value="ECO:0007669"/>
    <property type="project" value="UniProtKB-EC"/>
</dbReference>
<comment type="subcellular location">
    <subcellularLocation>
        <location evidence="1">Cytoplasm</location>
    </subcellularLocation>
</comment>
<evidence type="ECO:0000256" key="9">
    <source>
        <dbReference type="ARBA" id="ARBA00023146"/>
    </source>
</evidence>
<evidence type="ECO:0000259" key="12">
    <source>
        <dbReference type="PROSITE" id="PS50404"/>
    </source>
</evidence>
<dbReference type="Gene3D" id="3.40.30.10">
    <property type="entry name" value="Glutaredoxin"/>
    <property type="match status" value="1"/>
</dbReference>
<dbReference type="Proteomes" id="UP000717585">
    <property type="component" value="Unassembled WGS sequence"/>
</dbReference>
<dbReference type="PRINTS" id="PR01042">
    <property type="entry name" value="TRNASYNTHASP"/>
</dbReference>
<comment type="catalytic activity">
    <reaction evidence="11">
        <text>tRNA(Asn) + L-asparagine + ATP = L-asparaginyl-tRNA(Asn) + AMP + diphosphate + H(+)</text>
        <dbReference type="Rhea" id="RHEA:11180"/>
        <dbReference type="Rhea" id="RHEA-COMP:9659"/>
        <dbReference type="Rhea" id="RHEA-COMP:9674"/>
        <dbReference type="ChEBI" id="CHEBI:15378"/>
        <dbReference type="ChEBI" id="CHEBI:30616"/>
        <dbReference type="ChEBI" id="CHEBI:33019"/>
        <dbReference type="ChEBI" id="CHEBI:58048"/>
        <dbReference type="ChEBI" id="CHEBI:78442"/>
        <dbReference type="ChEBI" id="CHEBI:78515"/>
        <dbReference type="ChEBI" id="CHEBI:456215"/>
        <dbReference type="EC" id="6.1.1.22"/>
    </reaction>
</comment>
<keyword evidence="7" id="KW-0067">ATP-binding</keyword>
<dbReference type="SFLD" id="SFLDG00358">
    <property type="entry name" value="Main_(cytGST)"/>
    <property type="match status" value="1"/>
</dbReference>
<dbReference type="CDD" id="cd04323">
    <property type="entry name" value="AsnRS_cyto_like_N"/>
    <property type="match status" value="1"/>
</dbReference>
<feature type="domain" description="GST C-terminal" evidence="13">
    <location>
        <begin position="85"/>
        <end position="212"/>
    </location>
</feature>
<dbReference type="PROSITE" id="PS50405">
    <property type="entry name" value="GST_CTER"/>
    <property type="match status" value="1"/>
</dbReference>
<evidence type="ECO:0000256" key="6">
    <source>
        <dbReference type="ARBA" id="ARBA00022741"/>
    </source>
</evidence>
<dbReference type="EMBL" id="JAHDYR010000028">
    <property type="protein sequence ID" value="KAG9392975.1"/>
    <property type="molecule type" value="Genomic_DNA"/>
</dbReference>
<dbReference type="InterPro" id="IPR036282">
    <property type="entry name" value="Glutathione-S-Trfase_C_sf"/>
</dbReference>
<protein>
    <recommendedName>
        <fullName evidence="3">asparagine--tRNA ligase</fullName>
        <ecNumber evidence="3">6.1.1.22</ecNumber>
    </recommendedName>
    <alternativeName>
        <fullName evidence="10">Asparaginyl-tRNA synthetase</fullName>
    </alternativeName>
</protein>
<comment type="similarity">
    <text evidence="2">Belongs to the class-II aminoacyl-tRNA synthetase family.</text>
</comment>
<evidence type="ECO:0000259" key="14">
    <source>
        <dbReference type="PROSITE" id="PS50862"/>
    </source>
</evidence>
<dbReference type="Gene3D" id="2.40.50.140">
    <property type="entry name" value="Nucleic acid-binding proteins"/>
    <property type="match status" value="1"/>
</dbReference>
<keyword evidence="4" id="KW-0963">Cytoplasm</keyword>
<evidence type="ECO:0000256" key="7">
    <source>
        <dbReference type="ARBA" id="ARBA00022840"/>
    </source>
</evidence>
<dbReference type="GO" id="GO:0003676">
    <property type="term" value="F:nucleic acid binding"/>
    <property type="evidence" value="ECO:0007669"/>
    <property type="project" value="InterPro"/>
</dbReference>
<dbReference type="InterPro" id="IPR045864">
    <property type="entry name" value="aa-tRNA-synth_II/BPL/LPL"/>
</dbReference>
<dbReference type="Pfam" id="PF01336">
    <property type="entry name" value="tRNA_anti-codon"/>
    <property type="match status" value="1"/>
</dbReference>
<dbReference type="CDD" id="cd00570">
    <property type="entry name" value="GST_N_family"/>
    <property type="match status" value="1"/>
</dbReference>
<dbReference type="SUPFAM" id="SSF47616">
    <property type="entry name" value="GST C-terminal domain-like"/>
    <property type="match status" value="1"/>
</dbReference>
<dbReference type="InterPro" id="IPR012340">
    <property type="entry name" value="NA-bd_OB-fold"/>
</dbReference>
<evidence type="ECO:0000256" key="5">
    <source>
        <dbReference type="ARBA" id="ARBA00022598"/>
    </source>
</evidence>
<dbReference type="PANTHER" id="PTHR22594">
    <property type="entry name" value="ASPARTYL/LYSYL-TRNA SYNTHETASE"/>
    <property type="match status" value="1"/>
</dbReference>
<evidence type="ECO:0000256" key="10">
    <source>
        <dbReference type="ARBA" id="ARBA00029886"/>
    </source>
</evidence>
<dbReference type="AlphaFoldDB" id="A0A8J6AUQ6"/>
<evidence type="ECO:0000256" key="4">
    <source>
        <dbReference type="ARBA" id="ARBA00022490"/>
    </source>
</evidence>
<sequence length="702" mass="78493">MKLITKATSPFGLYTQFVAKYCGIDLEIEEIKDLAELKTPEYRKINPIGKIPALVVEEDKTICESDAIAMAFAEIAPEMKLLGKDFLSRGQVREWLFAISTDLEGIIAPWFHAAVGAGKPIPVVIEPSKAAALKFLKVADTQLTAHTFIAGDELSLADFALSSIMVFVYRVLLGPDLRAEFPALMRHFHAMAAIPAFTETFGTPEFAKETPIFGKDAAKKAKKAPATPAPVESDYSVPVPDPSLPTPTAVKIREITAEDDGKRVEVNGWAHRIRNNGGLIFVTLRDGSGYLQCVLTKKLIKCLKAKQLLAECSLKIMGTIKIDERAPGGRELKADYWQLLGGSDGEVKAKVTFESNPDVLLTNRHLVHRGTNASNILRIRSHTMKAFRDHFDSRNVFEITPPTLVQTMVEGGSTLFALDYFGQPAYLTQSSQLYLETICPSLGDVYCIMPSYRAERSHTRRHLAEFTHVEVEYSFISFDDLLNRIEDMVCSVYDGLWERHGDIIAELRGKGETEAPKLERPFMRLEYMDAIKMCNEGPNPILKKVTRTNEDGSVETEFVPFEVGDDIPEAAERELVERIGRPVFMTKFLAKMKAFYMERDAQDASLPEPDQRTLSADLLLPGVGEVVGGSMRIPDLETITRKFKEEGLSLDDYYWYIDLRKYGGFPHGGFGLGLGRFICWLCGIDHIRDVTLYPRIEGRCKP</sequence>
<dbReference type="InterPro" id="IPR004046">
    <property type="entry name" value="GST_C"/>
</dbReference>
<accession>A0A8J6AUQ6</accession>
<dbReference type="SUPFAM" id="SSF55681">
    <property type="entry name" value="Class II aaRS and biotin synthetases"/>
    <property type="match status" value="1"/>
</dbReference>
<dbReference type="GO" id="GO:0005737">
    <property type="term" value="C:cytoplasm"/>
    <property type="evidence" value="ECO:0007669"/>
    <property type="project" value="UniProtKB-SubCell"/>
</dbReference>
<dbReference type="PROSITE" id="PS50404">
    <property type="entry name" value="GST_NTER"/>
    <property type="match status" value="1"/>
</dbReference>
<comment type="caution">
    <text evidence="15">The sequence shown here is derived from an EMBL/GenBank/DDBJ whole genome shotgun (WGS) entry which is preliminary data.</text>
</comment>
<dbReference type="Pfam" id="PF00152">
    <property type="entry name" value="tRNA-synt_2"/>
    <property type="match status" value="1"/>
</dbReference>
<evidence type="ECO:0000256" key="3">
    <source>
        <dbReference type="ARBA" id="ARBA00012816"/>
    </source>
</evidence>
<dbReference type="Pfam" id="PF13409">
    <property type="entry name" value="GST_N_2"/>
    <property type="match status" value="1"/>
</dbReference>
<evidence type="ECO:0000256" key="11">
    <source>
        <dbReference type="ARBA" id="ARBA00047844"/>
    </source>
</evidence>
<gene>
    <name evidence="15" type="ORF">J8273_5567</name>
</gene>
<dbReference type="InterPro" id="IPR004522">
    <property type="entry name" value="Asn-tRNA-ligase"/>
</dbReference>
<dbReference type="PANTHER" id="PTHR22594:SF16">
    <property type="entry name" value="ASPARAGINE--TRNA LIGASE, CYTOPLASMIC"/>
    <property type="match status" value="1"/>
</dbReference>
<evidence type="ECO:0000256" key="2">
    <source>
        <dbReference type="ARBA" id="ARBA00008226"/>
    </source>
</evidence>
<dbReference type="InterPro" id="IPR002312">
    <property type="entry name" value="Asp/Asn-tRNA-synth_IIb"/>
</dbReference>
<evidence type="ECO:0000313" key="15">
    <source>
        <dbReference type="EMBL" id="KAG9392975.1"/>
    </source>
</evidence>
<keyword evidence="6" id="KW-0547">Nucleotide-binding</keyword>
<dbReference type="SFLD" id="SFLDS00019">
    <property type="entry name" value="Glutathione_Transferase_(cytos"/>
    <property type="match status" value="1"/>
</dbReference>
<dbReference type="InterPro" id="IPR004045">
    <property type="entry name" value="Glutathione_S-Trfase_N"/>
</dbReference>
<dbReference type="InterPro" id="IPR006195">
    <property type="entry name" value="aa-tRNA-synth_II"/>
</dbReference>
<keyword evidence="8" id="KW-0648">Protein biosynthesis</keyword>
<dbReference type="InterPro" id="IPR040079">
    <property type="entry name" value="Glutathione_S-Trfase"/>
</dbReference>
<dbReference type="Gene3D" id="1.20.1050.10">
    <property type="match status" value="1"/>
</dbReference>
<keyword evidence="5" id="KW-0436">Ligase</keyword>
<evidence type="ECO:0000259" key="13">
    <source>
        <dbReference type="PROSITE" id="PS50405"/>
    </source>
</evidence>
<dbReference type="InterPro" id="IPR036249">
    <property type="entry name" value="Thioredoxin-like_sf"/>
</dbReference>
<proteinExistence type="inferred from homology"/>
<reference evidence="15" key="1">
    <citation type="submission" date="2021-05" db="EMBL/GenBank/DDBJ databases">
        <title>A free-living protist that lacks canonical eukaryotic 1 DNA replication and segregation systems.</title>
        <authorList>
            <person name="Salas-Leiva D.E."/>
            <person name="Tromer E.C."/>
            <person name="Curtis B.A."/>
            <person name="Jerlstrom-Hultqvist J."/>
            <person name="Kolisko M."/>
            <person name="Yi Z."/>
            <person name="Salas-Leiva J.S."/>
            <person name="Gallot-Lavallee L."/>
            <person name="Kops G.J.P.L."/>
            <person name="Archibald J.M."/>
            <person name="Simpson A.G.B."/>
            <person name="Roger A.J."/>
        </authorList>
    </citation>
    <scope>NUCLEOTIDE SEQUENCE</scope>
    <source>
        <strain evidence="15">BICM</strain>
    </source>
</reference>
<dbReference type="GO" id="GO:0006421">
    <property type="term" value="P:asparaginyl-tRNA aminoacylation"/>
    <property type="evidence" value="ECO:0007669"/>
    <property type="project" value="InterPro"/>
</dbReference>
<dbReference type="Pfam" id="PF00043">
    <property type="entry name" value="GST_C"/>
    <property type="match status" value="1"/>
</dbReference>
<dbReference type="NCBIfam" id="TIGR00457">
    <property type="entry name" value="asnS"/>
    <property type="match status" value="1"/>
</dbReference>
<feature type="domain" description="GST N-terminal" evidence="12">
    <location>
        <begin position="1"/>
        <end position="80"/>
    </location>
</feature>
<dbReference type="InterPro" id="IPR004365">
    <property type="entry name" value="NA-bd_OB_tRNA"/>
</dbReference>
<dbReference type="SUPFAM" id="SSF52833">
    <property type="entry name" value="Thioredoxin-like"/>
    <property type="match status" value="1"/>
</dbReference>
<dbReference type="SUPFAM" id="SSF50249">
    <property type="entry name" value="Nucleic acid-binding proteins"/>
    <property type="match status" value="1"/>
</dbReference>
<keyword evidence="16" id="KW-1185">Reference proteome</keyword>
<organism evidence="15 16">
    <name type="scientific">Carpediemonas membranifera</name>
    <dbReference type="NCBI Taxonomy" id="201153"/>
    <lineage>
        <taxon>Eukaryota</taxon>
        <taxon>Metamonada</taxon>
        <taxon>Carpediemonas-like organisms</taxon>
        <taxon>Carpediemonas</taxon>
    </lineage>
</organism>